<dbReference type="AlphaFoldDB" id="A0A840F5S8"/>
<dbReference type="GO" id="GO:0016020">
    <property type="term" value="C:membrane"/>
    <property type="evidence" value="ECO:0007669"/>
    <property type="project" value="UniProtKB-SubCell"/>
</dbReference>
<gene>
    <name evidence="7" type="ORF">BKA16_004330</name>
</gene>
<feature type="domain" description="RDD" evidence="6">
    <location>
        <begin position="5"/>
        <end position="110"/>
    </location>
</feature>
<evidence type="ECO:0000259" key="6">
    <source>
        <dbReference type="Pfam" id="PF06271"/>
    </source>
</evidence>
<accession>A0A840F5S8</accession>
<evidence type="ECO:0000256" key="1">
    <source>
        <dbReference type="ARBA" id="ARBA00004141"/>
    </source>
</evidence>
<keyword evidence="3 5" id="KW-1133">Transmembrane helix</keyword>
<evidence type="ECO:0000256" key="3">
    <source>
        <dbReference type="ARBA" id="ARBA00022989"/>
    </source>
</evidence>
<organism evidence="7 8">
    <name type="scientific">Gordonia humi</name>
    <dbReference type="NCBI Taxonomy" id="686429"/>
    <lineage>
        <taxon>Bacteria</taxon>
        <taxon>Bacillati</taxon>
        <taxon>Actinomycetota</taxon>
        <taxon>Actinomycetes</taxon>
        <taxon>Mycobacteriales</taxon>
        <taxon>Gordoniaceae</taxon>
        <taxon>Gordonia</taxon>
    </lineage>
</organism>
<proteinExistence type="predicted"/>
<feature type="transmembrane region" description="Helical" evidence="5">
    <location>
        <begin position="80"/>
        <end position="99"/>
    </location>
</feature>
<dbReference type="Proteomes" id="UP000551501">
    <property type="component" value="Unassembled WGS sequence"/>
</dbReference>
<dbReference type="EMBL" id="JACIFP010000001">
    <property type="protein sequence ID" value="MBB4137778.1"/>
    <property type="molecule type" value="Genomic_DNA"/>
</dbReference>
<keyword evidence="2 5" id="KW-0812">Transmembrane</keyword>
<evidence type="ECO:0000313" key="7">
    <source>
        <dbReference type="EMBL" id="MBB4137778.1"/>
    </source>
</evidence>
<sequence>MVLVLMGCGYLAAAFVVFTINVSTFHFPTVSWIFTTGGFVVASIAYQFLCWAVTERTVGQAFLGLRLANSKGGRVRVPRILLRAMFCVVFPVGLAWVALSTRRRSVQDIVLRTRVVYVD</sequence>
<protein>
    <submittedName>
        <fullName evidence="7">Putative RDD family membrane protein YckC</fullName>
    </submittedName>
</protein>
<comment type="caution">
    <text evidence="7">The sequence shown here is derived from an EMBL/GenBank/DDBJ whole genome shotgun (WGS) entry which is preliminary data.</text>
</comment>
<dbReference type="InterPro" id="IPR010432">
    <property type="entry name" value="RDD"/>
</dbReference>
<keyword evidence="8" id="KW-1185">Reference proteome</keyword>
<evidence type="ECO:0000256" key="4">
    <source>
        <dbReference type="ARBA" id="ARBA00023136"/>
    </source>
</evidence>
<keyword evidence="4 5" id="KW-0472">Membrane</keyword>
<reference evidence="7 8" key="1">
    <citation type="submission" date="2020-08" db="EMBL/GenBank/DDBJ databases">
        <title>Sequencing the genomes of 1000 actinobacteria strains.</title>
        <authorList>
            <person name="Klenk H.-P."/>
        </authorList>
    </citation>
    <scope>NUCLEOTIDE SEQUENCE [LARGE SCALE GENOMIC DNA]</scope>
    <source>
        <strain evidence="7 8">DSM 45298</strain>
    </source>
</reference>
<feature type="transmembrane region" description="Helical" evidence="5">
    <location>
        <begin position="29"/>
        <end position="53"/>
    </location>
</feature>
<name>A0A840F5S8_9ACTN</name>
<comment type="subcellular location">
    <subcellularLocation>
        <location evidence="1">Membrane</location>
        <topology evidence="1">Multi-pass membrane protein</topology>
    </subcellularLocation>
</comment>
<evidence type="ECO:0000313" key="8">
    <source>
        <dbReference type="Proteomes" id="UP000551501"/>
    </source>
</evidence>
<dbReference type="Pfam" id="PF06271">
    <property type="entry name" value="RDD"/>
    <property type="match status" value="1"/>
</dbReference>
<evidence type="ECO:0000256" key="2">
    <source>
        <dbReference type="ARBA" id="ARBA00022692"/>
    </source>
</evidence>
<evidence type="ECO:0000256" key="5">
    <source>
        <dbReference type="SAM" id="Phobius"/>
    </source>
</evidence>